<evidence type="ECO:0000313" key="2">
    <source>
        <dbReference type="EMBL" id="CAD8129214.1"/>
    </source>
</evidence>
<keyword evidence="1" id="KW-0472">Membrane</keyword>
<evidence type="ECO:0000313" key="3">
    <source>
        <dbReference type="Proteomes" id="UP000692954"/>
    </source>
</evidence>
<protein>
    <recommendedName>
        <fullName evidence="4">Transmembrane protein</fullName>
    </recommendedName>
</protein>
<keyword evidence="1" id="KW-1133">Transmembrane helix</keyword>
<dbReference type="AlphaFoldDB" id="A0A8S1RS85"/>
<accession>A0A8S1RS85</accession>
<dbReference type="Proteomes" id="UP000692954">
    <property type="component" value="Unassembled WGS sequence"/>
</dbReference>
<feature type="transmembrane region" description="Helical" evidence="1">
    <location>
        <begin position="7"/>
        <end position="25"/>
    </location>
</feature>
<reference evidence="2" key="1">
    <citation type="submission" date="2021-01" db="EMBL/GenBank/DDBJ databases">
        <authorList>
            <consortium name="Genoscope - CEA"/>
            <person name="William W."/>
        </authorList>
    </citation>
    <scope>NUCLEOTIDE SEQUENCE</scope>
</reference>
<proteinExistence type="predicted"/>
<dbReference type="EMBL" id="CAJJDN010000210">
    <property type="protein sequence ID" value="CAD8129214.1"/>
    <property type="molecule type" value="Genomic_DNA"/>
</dbReference>
<sequence length="124" mass="15123">MKYQIDINIQLILLFINIIQFCYYFKSLYKYSNNIYFLLELLIGRQAFQKLLKNFQIKDFHQYGLNCDTEDRGRLSNLLDNSYNKIDLTDKEIDQLFYLIELQVNKCYFIIGIHCWIIKQQNRL</sequence>
<evidence type="ECO:0000256" key="1">
    <source>
        <dbReference type="SAM" id="Phobius"/>
    </source>
</evidence>
<organism evidence="2 3">
    <name type="scientific">Paramecium sonneborni</name>
    <dbReference type="NCBI Taxonomy" id="65129"/>
    <lineage>
        <taxon>Eukaryota</taxon>
        <taxon>Sar</taxon>
        <taxon>Alveolata</taxon>
        <taxon>Ciliophora</taxon>
        <taxon>Intramacronucleata</taxon>
        <taxon>Oligohymenophorea</taxon>
        <taxon>Peniculida</taxon>
        <taxon>Parameciidae</taxon>
        <taxon>Paramecium</taxon>
    </lineage>
</organism>
<evidence type="ECO:0008006" key="4">
    <source>
        <dbReference type="Google" id="ProtNLM"/>
    </source>
</evidence>
<keyword evidence="3" id="KW-1185">Reference proteome</keyword>
<comment type="caution">
    <text evidence="2">The sequence shown here is derived from an EMBL/GenBank/DDBJ whole genome shotgun (WGS) entry which is preliminary data.</text>
</comment>
<dbReference type="OrthoDB" id="2143914at2759"/>
<keyword evidence="1" id="KW-0812">Transmembrane</keyword>
<name>A0A8S1RS85_9CILI</name>
<gene>
    <name evidence="2" type="ORF">PSON_ATCC_30995.1.T2100029</name>
</gene>